<dbReference type="InterPro" id="IPR036881">
    <property type="entry name" value="Glyco_hydro_3_C_sf"/>
</dbReference>
<dbReference type="Proteomes" id="UP000474024">
    <property type="component" value="Unassembled WGS sequence"/>
</dbReference>
<dbReference type="SUPFAM" id="SSF52279">
    <property type="entry name" value="Beta-D-glucan exohydrolase, C-terminal domain"/>
    <property type="match status" value="1"/>
</dbReference>
<evidence type="ECO:0000256" key="3">
    <source>
        <dbReference type="ARBA" id="ARBA00023277"/>
    </source>
</evidence>
<sequence length="739" mass="82975">MNRQIEELIGNLTLEEKVAMIHGDALFYSGEVKRLGIPAVHMSDGPMGVRQEFPKANWIPVGNSDDYVTYCPSNSAIAATWNRKIAYESGRVMGEEARGRGKDIILGPGINIKRIPANGRNFEYMSEDPYLISELVVPLIEGIQESDVAACVKHFALNNQETERLWVNVEIDERALREIYLPGFEAAVKKGHSYSLMGAYNLFRGVHCCESEALLGDILRKEWGYDGMIVSDWGAVHNTEAAAKSPLDLEMSVTYDFDQYILADPLIEAVKEGKASEKDIDEKVRHLLLMMFRLKMLDAAENLTRKSGCYNTAEHRDTVRKAAEESFVLLKNEEHRLPLKAEGMKELLVIGDNAERLHALGGGSAEIKALYEISPLMGLKSQLGGNTKVTYARGYYVSPKEESEESWQEKSTDENLDQDAVLAERKKVSEEVLQKREELRKEAVALAREAKEVILVAGLNHDYDVEGFDRDNMELPYDQDQLIEEVLAVNPNTVIVMMAGNAVSMGKWKDKAKAIVWQWYCGMEAGNVLTDVLFGRVNPSGKLPESMPYCMEDCGAVALGEYPGRPLTEEEKKHMNAHTTMTYNDGIYVGYRYYEKYNVPVQFCFGHGLSYTTFDYSDVKAYMLAAKGRSEKSDPLDEVAVITEVTVTNTGDRTGKEIVQVYVGMKDSKIDRAVKELRGFDKVELAPGESKVVQIPLTRRAFTYYDVKEKAFVVEPGEYQIYIAKSLQDVQDTVTVTIK</sequence>
<dbReference type="PANTHER" id="PTHR42715">
    <property type="entry name" value="BETA-GLUCOSIDASE"/>
    <property type="match status" value="1"/>
</dbReference>
<dbReference type="InterPro" id="IPR017853">
    <property type="entry name" value="GH"/>
</dbReference>
<dbReference type="PROSITE" id="PS00775">
    <property type="entry name" value="GLYCOSYL_HYDROL_F3"/>
    <property type="match status" value="1"/>
</dbReference>
<evidence type="ECO:0000256" key="4">
    <source>
        <dbReference type="RuleBase" id="RU361161"/>
    </source>
</evidence>
<dbReference type="Pfam" id="PF01915">
    <property type="entry name" value="Glyco_hydro_3_C"/>
    <property type="match status" value="1"/>
</dbReference>
<evidence type="ECO:0000313" key="8">
    <source>
        <dbReference type="Proteomes" id="UP000474024"/>
    </source>
</evidence>
<evidence type="ECO:0000256" key="2">
    <source>
        <dbReference type="ARBA" id="ARBA00022801"/>
    </source>
</evidence>
<evidence type="ECO:0000256" key="1">
    <source>
        <dbReference type="ARBA" id="ARBA00005336"/>
    </source>
</evidence>
<dbReference type="InterPro" id="IPR036962">
    <property type="entry name" value="Glyco_hydro_3_N_sf"/>
</dbReference>
<dbReference type="InterPro" id="IPR013783">
    <property type="entry name" value="Ig-like_fold"/>
</dbReference>
<evidence type="ECO:0000256" key="5">
    <source>
        <dbReference type="SAM" id="Coils"/>
    </source>
</evidence>
<evidence type="ECO:0000259" key="6">
    <source>
        <dbReference type="SMART" id="SM01217"/>
    </source>
</evidence>
<dbReference type="AlphaFoldDB" id="A0A6L5YQT4"/>
<proteinExistence type="inferred from homology"/>
<dbReference type="Gene3D" id="2.60.40.10">
    <property type="entry name" value="Immunoglobulins"/>
    <property type="match status" value="1"/>
</dbReference>
<keyword evidence="8" id="KW-1185">Reference proteome</keyword>
<dbReference type="SMART" id="SM01217">
    <property type="entry name" value="Fn3_like"/>
    <property type="match status" value="1"/>
</dbReference>
<dbReference type="InterPro" id="IPR050288">
    <property type="entry name" value="Cellulose_deg_GH3"/>
</dbReference>
<dbReference type="InterPro" id="IPR019800">
    <property type="entry name" value="Glyco_hydro_3_AS"/>
</dbReference>
<keyword evidence="5" id="KW-0175">Coiled coil</keyword>
<dbReference type="InterPro" id="IPR026891">
    <property type="entry name" value="Fn3-like"/>
</dbReference>
<dbReference type="PRINTS" id="PR00133">
    <property type="entry name" value="GLHYDRLASE3"/>
</dbReference>
<dbReference type="GO" id="GO:0008422">
    <property type="term" value="F:beta-glucosidase activity"/>
    <property type="evidence" value="ECO:0007669"/>
    <property type="project" value="UniProtKB-ARBA"/>
</dbReference>
<reference evidence="7 8" key="1">
    <citation type="submission" date="2019-08" db="EMBL/GenBank/DDBJ databases">
        <title>In-depth cultivation of the pig gut microbiome towards novel bacterial diversity and tailored functional studies.</title>
        <authorList>
            <person name="Wylensek D."/>
            <person name="Hitch T.C.A."/>
            <person name="Clavel T."/>
        </authorList>
    </citation>
    <scope>NUCLEOTIDE SEQUENCE [LARGE SCALE GENOMIC DNA]</scope>
    <source>
        <strain evidence="7 8">MUC/MUC-530-WT-4D</strain>
    </source>
</reference>
<keyword evidence="2 4" id="KW-0378">Hydrolase</keyword>
<accession>A0A6L5YQT4</accession>
<dbReference type="SUPFAM" id="SSF51445">
    <property type="entry name" value="(Trans)glycosidases"/>
    <property type="match status" value="1"/>
</dbReference>
<comment type="similarity">
    <text evidence="1 4">Belongs to the glycosyl hydrolase 3 family.</text>
</comment>
<dbReference type="Gene3D" id="3.20.20.300">
    <property type="entry name" value="Glycoside hydrolase, family 3, N-terminal domain"/>
    <property type="match status" value="1"/>
</dbReference>
<evidence type="ECO:0000313" key="7">
    <source>
        <dbReference type="EMBL" id="MST74452.1"/>
    </source>
</evidence>
<dbReference type="Pfam" id="PF00933">
    <property type="entry name" value="Glyco_hydro_3"/>
    <property type="match status" value="1"/>
</dbReference>
<dbReference type="Pfam" id="PF14310">
    <property type="entry name" value="Fn3-like"/>
    <property type="match status" value="1"/>
</dbReference>
<feature type="domain" description="Fibronectin type III-like" evidence="6">
    <location>
        <begin position="657"/>
        <end position="727"/>
    </location>
</feature>
<name>A0A6L5YQT4_9FIRM</name>
<protein>
    <submittedName>
        <fullName evidence="7">Glycosyl hydrolase</fullName>
    </submittedName>
</protein>
<gene>
    <name evidence="7" type="ORF">FYJ75_05290</name>
</gene>
<dbReference type="InterPro" id="IPR002772">
    <property type="entry name" value="Glyco_hydro_3_C"/>
</dbReference>
<comment type="caution">
    <text evidence="7">The sequence shown here is derived from an EMBL/GenBank/DDBJ whole genome shotgun (WGS) entry which is preliminary data.</text>
</comment>
<organism evidence="7 8">
    <name type="scientific">Roseburia porci</name>
    <dbReference type="NCBI Taxonomy" id="2605790"/>
    <lineage>
        <taxon>Bacteria</taxon>
        <taxon>Bacillati</taxon>
        <taxon>Bacillota</taxon>
        <taxon>Clostridia</taxon>
        <taxon>Lachnospirales</taxon>
        <taxon>Lachnospiraceae</taxon>
        <taxon>Roseburia</taxon>
    </lineage>
</organism>
<dbReference type="FunFam" id="2.60.40.10:FF:000495">
    <property type="entry name" value="Periplasmic beta-glucosidase"/>
    <property type="match status" value="1"/>
</dbReference>
<dbReference type="InterPro" id="IPR001764">
    <property type="entry name" value="Glyco_hydro_3_N"/>
</dbReference>
<dbReference type="PANTHER" id="PTHR42715:SF10">
    <property type="entry name" value="BETA-GLUCOSIDASE"/>
    <property type="match status" value="1"/>
</dbReference>
<dbReference type="EMBL" id="VUNI01000006">
    <property type="protein sequence ID" value="MST74452.1"/>
    <property type="molecule type" value="Genomic_DNA"/>
</dbReference>
<dbReference type="Gene3D" id="3.40.50.1700">
    <property type="entry name" value="Glycoside hydrolase family 3 C-terminal domain"/>
    <property type="match status" value="1"/>
</dbReference>
<keyword evidence="3" id="KW-0119">Carbohydrate metabolism</keyword>
<keyword evidence="4" id="KW-0326">Glycosidase</keyword>
<feature type="coiled-coil region" evidence="5">
    <location>
        <begin position="422"/>
        <end position="449"/>
    </location>
</feature>
<dbReference type="GO" id="GO:0005975">
    <property type="term" value="P:carbohydrate metabolic process"/>
    <property type="evidence" value="ECO:0007669"/>
    <property type="project" value="InterPro"/>
</dbReference>